<evidence type="ECO:0000256" key="1">
    <source>
        <dbReference type="SAM" id="MobiDB-lite"/>
    </source>
</evidence>
<accession>A0ABQ8Z1U9</accession>
<name>A0ABQ8Z1U9_9EUKA</name>
<keyword evidence="2" id="KW-0472">Membrane</keyword>
<feature type="compositionally biased region" description="Basic residues" evidence="1">
    <location>
        <begin position="28"/>
        <end position="38"/>
    </location>
</feature>
<sequence length="1324" mass="149251">MNFKKESSGWSELSEFEDFCEKIETKKTKNKNKKKNKTKSKDKNKFQDKYKYSNEKKKHFQVFENSGWIDLDEIEKKENTQELPKIQDDTITVQGFGSSSDSDLRMEKDGVFTIKGIGSVKIKNMHKYRELAHTKQAKIIVLILFLLLLVGVITYVSVDLYINNALDNADIELDQLTINNMGNDELNTTAVLSVDTKTSVVVSFELSEGEVEYNDNVFGKVAFSKKSYTTVSEEYTTNFVVQIADIDSYYLLIDDFLNEEEINLPFEVSVQFQGQLSIIKDKVLKKTLSFKALNGLQFELDNFNLLDFTEEIISVSSIASAEVVSNIEATLPGVDVKLYHGEELVGSILQNELFITNGINELDFQISLDATNDMLITSFIQEEELTIRAIGYLYIEGLQDGDDGEGREFPTLFDQEITLSAFNNFPFEFNKMGIEKIESDNITMFAQVEFNNTSSIKANFSLFNLELYSNRDNQIITQIDIENLIFSPGVNVIDISTVINEKETLLFQDFAMNSTVDFHFDASIQVKQDGVKIEILNNREISLVGLSGLPFEFKSSPQVYVSEDSIVMEIEIQYNYTSEISANIPRADINIYYKDVLVGNATTRDLSFQDTGIKILNFPVSINGSANSIIETFLNQDNVTFNLIGQVYGDYISESGIQIFEKPFEMEGIGGLNFSLKNVQLTGFNQDEILFEIEILFEHEHEIEAELETLYINLYYGSQYVGEAQLSNLSITTGQNSFTLEASINPNDGDGLIDDFILLNEISILGVGRYQQNDTQNQSKMFEIEIQFEAFGGLPFALNQIEMTNFQKDLISLNISAEINNPTQIEPQFDLIIIEIYYLDTYIGKATKENQLLLSGDNSIDFAVGLIENDTSLIEDFIMQQNLTFSFIAEAQIGSQENSAIQFFEKQHMLNGLNGLPFNITLIKFVEYSNDLLFFDLEINLFNPSESIANFQLICIDIYWQNKTVGNTTLEDIQIQPNENILFFTANLDGNSDGIIDTFIDDPEIVLDLVAYIQFENDDGEGDGSGGDGGDDDDRLHLFNSTVNVQAMNGINTIIGDFKVLNSTDDSLELSIEVSLENPTEIEMIIESTDFEVFFKNNSVGMGTKQNITFSPGVIDLNLILTMQGDDEIISQFLGDYISGETLDLQVNMSIFLELTKNSDPFEINLLIDTETTGIQSELVKVEVQDIAISLGFLSVTYTVTWEVDICNPLDFSIIITSFKGNATFNDSDGSSFLMLSYPAEYNIFITYLQFDWQEEEKIITNESCIQQVDVFSDNDLELGIRLNSELDSGALLIDIFDAELGLQIGKYSTTVIVDLLKIPVEES</sequence>
<evidence type="ECO:0000313" key="4">
    <source>
        <dbReference type="Proteomes" id="UP001150062"/>
    </source>
</evidence>
<comment type="caution">
    <text evidence="3">The sequence shown here is derived from an EMBL/GenBank/DDBJ whole genome shotgun (WGS) entry which is preliminary data.</text>
</comment>
<dbReference type="PANTHER" id="PTHR35895">
    <property type="entry name" value="CHROMOSOME 16, WHOLE GENOME SHOTGUN SEQUENCE"/>
    <property type="match status" value="1"/>
</dbReference>
<feature type="transmembrane region" description="Helical" evidence="2">
    <location>
        <begin position="139"/>
        <end position="158"/>
    </location>
</feature>
<keyword evidence="2" id="KW-0812">Transmembrane</keyword>
<keyword evidence="2" id="KW-1133">Transmembrane helix</keyword>
<dbReference type="EMBL" id="JAOAOG010000073">
    <property type="protein sequence ID" value="KAJ6250868.1"/>
    <property type="molecule type" value="Genomic_DNA"/>
</dbReference>
<dbReference type="PANTHER" id="PTHR35895:SF1">
    <property type="entry name" value="LIPID-BINDING SERUM GLYCOPROTEIN C-TERMINAL DOMAIN-CONTAINING PROTEIN"/>
    <property type="match status" value="1"/>
</dbReference>
<evidence type="ECO:0000256" key="2">
    <source>
        <dbReference type="SAM" id="Phobius"/>
    </source>
</evidence>
<feature type="region of interest" description="Disordered" evidence="1">
    <location>
        <begin position="28"/>
        <end position="50"/>
    </location>
</feature>
<feature type="compositionally biased region" description="Basic and acidic residues" evidence="1">
    <location>
        <begin position="39"/>
        <end position="50"/>
    </location>
</feature>
<dbReference type="InterPro" id="IPR046368">
    <property type="entry name" value="Tag1"/>
</dbReference>
<protein>
    <submittedName>
        <fullName evidence="3">Uncharacterized protein</fullName>
    </submittedName>
</protein>
<dbReference type="Proteomes" id="UP001150062">
    <property type="component" value="Unassembled WGS sequence"/>
</dbReference>
<evidence type="ECO:0000313" key="3">
    <source>
        <dbReference type="EMBL" id="KAJ6250868.1"/>
    </source>
</evidence>
<gene>
    <name evidence="3" type="ORF">M0813_15684</name>
</gene>
<proteinExistence type="predicted"/>
<organism evidence="3 4">
    <name type="scientific">Anaeramoeba flamelloides</name>
    <dbReference type="NCBI Taxonomy" id="1746091"/>
    <lineage>
        <taxon>Eukaryota</taxon>
        <taxon>Metamonada</taxon>
        <taxon>Anaeramoebidae</taxon>
        <taxon>Anaeramoeba</taxon>
    </lineage>
</organism>
<keyword evidence="4" id="KW-1185">Reference proteome</keyword>
<reference evidence="3" key="1">
    <citation type="submission" date="2022-08" db="EMBL/GenBank/DDBJ databases">
        <title>Novel sulfate-reducing endosymbionts in the free-living metamonad Anaeramoeba.</title>
        <authorList>
            <person name="Jerlstrom-Hultqvist J."/>
            <person name="Cepicka I."/>
            <person name="Gallot-Lavallee L."/>
            <person name="Salas-Leiva D."/>
            <person name="Curtis B.A."/>
            <person name="Zahonova K."/>
            <person name="Pipaliya S."/>
            <person name="Dacks J."/>
            <person name="Roger A.J."/>
        </authorList>
    </citation>
    <scope>NUCLEOTIDE SEQUENCE</scope>
    <source>
        <strain evidence="3">Schooner1</strain>
    </source>
</reference>